<sequence>MVAIVRLEGYEKLVYMRHFSEKATGRQTGGNSNPNSYQVQRENPIFFRFAQQGFLSPDWHIFPPSVLKVTQGQLFATQGKTKVVY</sequence>
<comment type="caution">
    <text evidence="1">The sequence shown here is derived from an EMBL/GenBank/DDBJ whole genome shotgun (WGS) entry which is preliminary data.</text>
</comment>
<dbReference type="RefSeq" id="WP_170823847.1">
    <property type="nucleotide sequence ID" value="NZ_JAAOXG010000067.1"/>
</dbReference>
<organism evidence="1 2">
    <name type="scientific">Lacrimispora defluvii</name>
    <dbReference type="NCBI Taxonomy" id="2719233"/>
    <lineage>
        <taxon>Bacteria</taxon>
        <taxon>Bacillati</taxon>
        <taxon>Bacillota</taxon>
        <taxon>Clostridia</taxon>
        <taxon>Lachnospirales</taxon>
        <taxon>Lachnospiraceae</taxon>
        <taxon>Lacrimispora</taxon>
    </lineage>
</organism>
<dbReference type="Proteomes" id="UP000539052">
    <property type="component" value="Unassembled WGS sequence"/>
</dbReference>
<keyword evidence="2" id="KW-1185">Reference proteome</keyword>
<evidence type="ECO:0000313" key="1">
    <source>
        <dbReference type="EMBL" id="NNJ32805.1"/>
    </source>
</evidence>
<reference evidence="1 2" key="1">
    <citation type="submission" date="2020-03" db="EMBL/GenBank/DDBJ databases">
        <title>Genome Sequence of industrial isolate, B5A.</title>
        <authorList>
            <person name="Sharma S."/>
            <person name="Patil P.B."/>
            <person name="Korpole S."/>
        </authorList>
    </citation>
    <scope>NUCLEOTIDE SEQUENCE [LARGE SCALE GENOMIC DNA]</scope>
    <source>
        <strain evidence="1 2">PI-S10-B5A</strain>
    </source>
</reference>
<accession>A0ABX1VXP0</accession>
<evidence type="ECO:0000313" key="2">
    <source>
        <dbReference type="Proteomes" id="UP000539052"/>
    </source>
</evidence>
<dbReference type="EMBL" id="JAAOXG010000067">
    <property type="protein sequence ID" value="NNJ32805.1"/>
    <property type="molecule type" value="Genomic_DNA"/>
</dbReference>
<name>A0ABX1VXP0_9FIRM</name>
<gene>
    <name evidence="1" type="ORF">G9470_23875</name>
</gene>
<proteinExistence type="predicted"/>
<protein>
    <submittedName>
        <fullName evidence="1">Uncharacterized protein</fullName>
    </submittedName>
</protein>